<dbReference type="RefSeq" id="WP_134208022.1">
    <property type="nucleotide sequence ID" value="NZ_CP038015.1"/>
</dbReference>
<evidence type="ECO:0000256" key="3">
    <source>
        <dbReference type="ARBA" id="ARBA00022801"/>
    </source>
</evidence>
<keyword evidence="3" id="KW-0378">Hydrolase</keyword>
<dbReference type="InterPro" id="IPR011337">
    <property type="entry name" value="DNA_rep_MutH/RE_typeII_Sau3AI"/>
</dbReference>
<dbReference type="KEGG" id="panc:E2636_00425"/>
<proteinExistence type="predicted"/>
<accession>A0A4P6ZW71</accession>
<keyword evidence="6" id="KW-1185">Reference proteome</keyword>
<protein>
    <submittedName>
        <fullName evidence="5">Restriction endonuclease</fullName>
    </submittedName>
</protein>
<feature type="domain" description="DNA mismatch repair MutH/Type II restriction enzyme Sau3AI" evidence="4">
    <location>
        <begin position="48"/>
        <end position="150"/>
    </location>
</feature>
<dbReference type="GO" id="GO:0004519">
    <property type="term" value="F:endonuclease activity"/>
    <property type="evidence" value="ECO:0007669"/>
    <property type="project" value="UniProtKB-KW"/>
</dbReference>
<dbReference type="Proteomes" id="UP000294292">
    <property type="component" value="Chromosome"/>
</dbReference>
<dbReference type="Gene3D" id="3.40.600.10">
    <property type="entry name" value="DNA mismatch repair MutH/Restriction endonuclease, type II"/>
    <property type="match status" value="2"/>
</dbReference>
<dbReference type="NCBIfam" id="NF040973">
    <property type="entry name" value="restrict_Sau3AI"/>
    <property type="match status" value="1"/>
</dbReference>
<evidence type="ECO:0000313" key="6">
    <source>
        <dbReference type="Proteomes" id="UP000294292"/>
    </source>
</evidence>
<dbReference type="Pfam" id="PF02976">
    <property type="entry name" value="MutH"/>
    <property type="match status" value="1"/>
</dbReference>
<dbReference type="GO" id="GO:0016787">
    <property type="term" value="F:hydrolase activity"/>
    <property type="evidence" value="ECO:0007669"/>
    <property type="project" value="UniProtKB-KW"/>
</dbReference>
<organism evidence="5 6">
    <name type="scientific">Paenisporosarcina antarctica</name>
    <dbReference type="NCBI Taxonomy" id="417367"/>
    <lineage>
        <taxon>Bacteria</taxon>
        <taxon>Bacillati</taxon>
        <taxon>Bacillota</taxon>
        <taxon>Bacilli</taxon>
        <taxon>Bacillales</taxon>
        <taxon>Caryophanaceae</taxon>
        <taxon>Paenisporosarcina</taxon>
    </lineage>
</organism>
<name>A0A4P6ZW71_9BACL</name>
<gene>
    <name evidence="5" type="ORF">E2636_00425</name>
</gene>
<dbReference type="CDD" id="cd22355">
    <property type="entry name" value="Sau3AI_C"/>
    <property type="match status" value="1"/>
</dbReference>
<reference evidence="5 6" key="1">
    <citation type="submission" date="2019-03" db="EMBL/GenBank/DDBJ databases">
        <title>Complete genome sequence of Paenisporosarcina antarctica CGMCC 1.6503T.</title>
        <authorList>
            <person name="Rong J.-C."/>
            <person name="Chi N.-Y."/>
            <person name="Zhang Q.-F."/>
        </authorList>
    </citation>
    <scope>NUCLEOTIDE SEQUENCE [LARGE SCALE GENOMIC DNA]</scope>
    <source>
        <strain evidence="5 6">CGMCC 1.6503</strain>
    </source>
</reference>
<evidence type="ECO:0000259" key="4">
    <source>
        <dbReference type="SMART" id="SM00927"/>
    </source>
</evidence>
<evidence type="ECO:0000256" key="2">
    <source>
        <dbReference type="ARBA" id="ARBA00022759"/>
    </source>
</evidence>
<dbReference type="InterPro" id="IPR011335">
    <property type="entry name" value="Restrct_endonuc-II-like"/>
</dbReference>
<sequence length="458" mass="52951">MLYKTEAELLYKAKEAEGKTFGEIDRTGRVENEKSKGHLGQIIEESFFGYEVNSKSEADFAELGIELKVTPLKLNKNKTISAKERLVLNIINYQKEVLTTFETSSFWTKNQKILLMFYQWIPEVHRSEYQVLKSHLLTFSEEDLQIIKNDWLFITSKIKAGKAHNLSEADTIYLGACTKGKNKDSLRTQPFSPIYAMQRAYSLKASFMSGVARQILSNKDMVSITNSQELQSKTLEEILHDRFLPYIGKPLTQIAYENGISINNSKSFVPNFISALLGIKGTKLDDIEEFSKANIQFKTIRLEPNGVPREHMSFKNMNFMEWVTEEWDVSWLKNHFEQTKFLFVIFEFRETERENKNRELFFIGIKLWNMPIQEIESQLMEFYQNLQLQLLFGVQINMISKGNTVVARNNLPSPGSNGLCHIRPKGRNGQDKTPLPDGQMIAKQAFWLDKDYVANIIN</sequence>
<dbReference type="REBASE" id="308921">
    <property type="entry name" value="Pan6503ORF430P"/>
</dbReference>
<dbReference type="SMART" id="SM00927">
    <property type="entry name" value="MutH"/>
    <property type="match status" value="1"/>
</dbReference>
<dbReference type="EMBL" id="CP038015">
    <property type="protein sequence ID" value="QBP39716.1"/>
    <property type="molecule type" value="Genomic_DNA"/>
</dbReference>
<dbReference type="InterPro" id="IPR037057">
    <property type="entry name" value="DNA_rep_MutH/T2_RE_sf"/>
</dbReference>
<keyword evidence="1" id="KW-0540">Nuclease</keyword>
<dbReference type="CDD" id="cd22356">
    <property type="entry name" value="Sau3AI_N-like"/>
    <property type="match status" value="1"/>
</dbReference>
<dbReference type="OrthoDB" id="3188707at2"/>
<evidence type="ECO:0000313" key="5">
    <source>
        <dbReference type="EMBL" id="QBP39716.1"/>
    </source>
</evidence>
<keyword evidence="2 5" id="KW-0255">Endonuclease</keyword>
<evidence type="ECO:0000256" key="1">
    <source>
        <dbReference type="ARBA" id="ARBA00022722"/>
    </source>
</evidence>
<dbReference type="AlphaFoldDB" id="A0A4P6ZW71"/>
<dbReference type="GO" id="GO:0003677">
    <property type="term" value="F:DNA binding"/>
    <property type="evidence" value="ECO:0007669"/>
    <property type="project" value="InterPro"/>
</dbReference>
<dbReference type="SUPFAM" id="SSF52980">
    <property type="entry name" value="Restriction endonuclease-like"/>
    <property type="match status" value="2"/>
</dbReference>